<dbReference type="InterPro" id="IPR011011">
    <property type="entry name" value="Znf_FYVE_PHD"/>
</dbReference>
<dbReference type="PROSITE" id="PS50016">
    <property type="entry name" value="ZF_PHD_2"/>
    <property type="match status" value="1"/>
</dbReference>
<feature type="compositionally biased region" description="Low complexity" evidence="7">
    <location>
        <begin position="69"/>
        <end position="81"/>
    </location>
</feature>
<feature type="region of interest" description="Disordered" evidence="7">
    <location>
        <begin position="866"/>
        <end position="968"/>
    </location>
</feature>
<dbReference type="InterPro" id="IPR013083">
    <property type="entry name" value="Znf_RING/FYVE/PHD"/>
</dbReference>
<evidence type="ECO:0000256" key="4">
    <source>
        <dbReference type="ARBA" id="ARBA00022833"/>
    </source>
</evidence>
<sequence length="1455" mass="151061">MVGLATRSGIRVHGSPSALSYTQFEHHAGSRLHRPCAHTHTASGRSLQDIICELRDGAWEASEATGSPEATEGGAASVEAEAGPSCGSDDGLCCWICGQKGGLLSCESCPGTYHPACLVPSPPCSPGPWWCPSCTCTACRGPNFQDEPNLTAPAVFVDAVPAHPPPMDLASLGLMGPAQLPVDGYVGLEWLNTVLQCRKDLRTARVKVAPKGVIGHVQGYGTQPRARRPEGDDGRDDGEVRELVKAAEACKDAEEVQGMLNERFPKAQSSCHKTQPLKKVFTMLFPGEEMKERKCMMAMVAGRLFPMAHQGSSSRQSAERAPREGDAICAPPRGSAPAKASSSPYTDPPNPCAHARAPPCPDSPPNLPSKRRKSDNACSGVRGGGDDQSAENLLKVEVELSAAGPCNDADGAASVQSPRTDAGGAADAANRESSGTAAGPEDVGLTDGAAGGIFADGTADEDAIGDEDMGGNGSADGCQSAPRSGSSSNTNGPSSRSGRSGEGGSRRGPCFASGGDTPSGGCAGPPSIDGNSCGGGGRSVNDNGSGGMGSLNNNNGSGGAGSLNTNSNSGADGSLNNNNGSGGARSLNNASRGGPPSLNDNNGGPSVDNNGSAGARSLNNNGSVAAGSLTNNGSAGAGSLNNNGFVPGDGASPPSADAPSGTPSKAGSPSDHRRAASDSNLPDMRAKSATSECPLDSGPDALRLGEYLDVPSLSDPLFPSPGASLDGLDIFAPNPDPDPDAFGPADPPQQPEPHGAVPCEPSQGLAPRAPTQPFRSAPQLKSEDLKVNDGAGVGGEMGGYRDGARCEVAPRGFGGGWDEGQFDAGGTSGSRGAFCPRPGGGVPQQPPWQGGLGAARSWREFGQGADGLGLGGVLRVSSQSSPPPGALGPSVPWGPRREERGDYPGRLQGLGTREEGGRSPDGELLVLGKAGQDPKSKSASECTTQTDSGMLAEPSAHDGDEEVESPVPPRVEPLQPVSNPPISIPPVHLQQHHRRNFPFGFGPAARLADPLVFGGLPPPPAPPGGPAPRAQGGSFRLWAVSERVEWDSRVRCAGCHMDYHFECLPGEPWGLDRPWFCSMPCHGISAMLAMQNCRGLVQVDRLVDNTPISWQLIRGAAVYKPSDCTAHAPKYTGQQQKRLRVVLEGAKLLLSYSFEPLLDGATEENLIPLMVEGRRSPDGATDFSGFQSATLWVGKTLVAVALLRVLGPFVAELPLVVVHREVRGYGLSKLLFSAVERCMFEVGVQAVVMPGFGASQGMGTSGRSSAELAAGRCWPLSVGCEVVGRAESRSLCRFRFLRMPGIPLCTKPIRSDNLLQVPKLCPELLVMGRRPLKMEWMAAEAERRRRVQLPRHAVKYVGHRSGNTVPAYLPRGPMHAMGRRPWGRGPEVAFGQAGPGWHGDDALGHREPPCPWVEHPGWGRSGRVPWGGRMGSVVKAHMPWDTNPYGPGQMPASSR</sequence>
<keyword evidence="10" id="KW-1185">Reference proteome</keyword>
<keyword evidence="2" id="KW-0479">Metal-binding</keyword>
<dbReference type="OrthoDB" id="1903104at2759"/>
<name>A0A8S1IQ80_9CHLO</name>
<evidence type="ECO:0000256" key="6">
    <source>
        <dbReference type="PROSITE-ProRule" id="PRU00146"/>
    </source>
</evidence>
<gene>
    <name evidence="9" type="ORF">OSTQU699_LOCUS2299</name>
</gene>
<evidence type="ECO:0000313" key="9">
    <source>
        <dbReference type="EMBL" id="CAD7696938.1"/>
    </source>
</evidence>
<feature type="compositionally biased region" description="Gly residues" evidence="7">
    <location>
        <begin position="532"/>
        <end position="549"/>
    </location>
</feature>
<feature type="region of interest" description="Disordered" evidence="7">
    <location>
        <begin position="817"/>
        <end position="854"/>
    </location>
</feature>
<keyword evidence="3 6" id="KW-0863">Zinc-finger</keyword>
<dbReference type="Proteomes" id="UP000708148">
    <property type="component" value="Unassembled WGS sequence"/>
</dbReference>
<feature type="compositionally biased region" description="Pro residues" evidence="7">
    <location>
        <begin position="358"/>
        <end position="367"/>
    </location>
</feature>
<dbReference type="InterPro" id="IPR016181">
    <property type="entry name" value="Acyl_CoA_acyltransferase"/>
</dbReference>
<feature type="domain" description="PHD-type" evidence="8">
    <location>
        <begin position="91"/>
        <end position="137"/>
    </location>
</feature>
<feature type="region of interest" description="Disordered" evidence="7">
    <location>
        <begin position="217"/>
        <end position="237"/>
    </location>
</feature>
<dbReference type="SMART" id="SM00249">
    <property type="entry name" value="PHD"/>
    <property type="match status" value="1"/>
</dbReference>
<dbReference type="InterPro" id="IPR056511">
    <property type="entry name" value="IDM1_C"/>
</dbReference>
<dbReference type="InterPro" id="IPR042163">
    <property type="entry name" value="PHF12"/>
</dbReference>
<feature type="compositionally biased region" description="Basic and acidic residues" evidence="7">
    <location>
        <begin position="227"/>
        <end position="237"/>
    </location>
</feature>
<dbReference type="InterPro" id="IPR001965">
    <property type="entry name" value="Znf_PHD"/>
</dbReference>
<protein>
    <recommendedName>
        <fullName evidence="8">PHD-type domain-containing protein</fullName>
    </recommendedName>
</protein>
<dbReference type="Pfam" id="PF16135">
    <property type="entry name" value="TDBD"/>
    <property type="match status" value="1"/>
</dbReference>
<organism evidence="9 10">
    <name type="scientific">Ostreobium quekettii</name>
    <dbReference type="NCBI Taxonomy" id="121088"/>
    <lineage>
        <taxon>Eukaryota</taxon>
        <taxon>Viridiplantae</taxon>
        <taxon>Chlorophyta</taxon>
        <taxon>core chlorophytes</taxon>
        <taxon>Ulvophyceae</taxon>
        <taxon>TCBD clade</taxon>
        <taxon>Bryopsidales</taxon>
        <taxon>Ostreobineae</taxon>
        <taxon>Ostreobiaceae</taxon>
        <taxon>Ostreobium</taxon>
    </lineage>
</organism>
<evidence type="ECO:0000256" key="2">
    <source>
        <dbReference type="ARBA" id="ARBA00022723"/>
    </source>
</evidence>
<dbReference type="PANTHER" id="PTHR46309:SF1">
    <property type="entry name" value="PHD FINGER PROTEIN 12"/>
    <property type="match status" value="1"/>
</dbReference>
<dbReference type="GO" id="GO:0005634">
    <property type="term" value="C:nucleus"/>
    <property type="evidence" value="ECO:0007669"/>
    <property type="project" value="UniProtKB-SubCell"/>
</dbReference>
<feature type="region of interest" description="Disordered" evidence="7">
    <location>
        <begin position="404"/>
        <end position="801"/>
    </location>
</feature>
<accession>A0A8S1IQ80</accession>
<feature type="region of interest" description="Disordered" evidence="7">
    <location>
        <begin position="309"/>
        <end position="389"/>
    </location>
</feature>
<evidence type="ECO:0000256" key="1">
    <source>
        <dbReference type="ARBA" id="ARBA00004123"/>
    </source>
</evidence>
<feature type="compositionally biased region" description="Gly residues" evidence="7">
    <location>
        <begin position="791"/>
        <end position="801"/>
    </location>
</feature>
<dbReference type="GO" id="GO:0006357">
    <property type="term" value="P:regulation of transcription by RNA polymerase II"/>
    <property type="evidence" value="ECO:0007669"/>
    <property type="project" value="TreeGrafter"/>
</dbReference>
<feature type="compositionally biased region" description="Low complexity" evidence="7">
    <location>
        <begin position="482"/>
        <end position="498"/>
    </location>
</feature>
<keyword evidence="5" id="KW-0539">Nucleus</keyword>
<evidence type="ECO:0000259" key="8">
    <source>
        <dbReference type="PROSITE" id="PS50016"/>
    </source>
</evidence>
<reference evidence="9" key="1">
    <citation type="submission" date="2020-12" db="EMBL/GenBank/DDBJ databases">
        <authorList>
            <person name="Iha C."/>
        </authorList>
    </citation>
    <scope>NUCLEOTIDE SEQUENCE</scope>
</reference>
<evidence type="ECO:0000256" key="7">
    <source>
        <dbReference type="SAM" id="MobiDB-lite"/>
    </source>
</evidence>
<dbReference type="Gene3D" id="3.30.40.10">
    <property type="entry name" value="Zinc/RING finger domain, C3HC4 (zinc finger)"/>
    <property type="match status" value="1"/>
</dbReference>
<proteinExistence type="predicted"/>
<evidence type="ECO:0000256" key="3">
    <source>
        <dbReference type="ARBA" id="ARBA00022771"/>
    </source>
</evidence>
<feature type="region of interest" description="Disordered" evidence="7">
    <location>
        <begin position="62"/>
        <end position="81"/>
    </location>
</feature>
<feature type="compositionally biased region" description="Basic and acidic residues" evidence="7">
    <location>
        <begin position="912"/>
        <end position="921"/>
    </location>
</feature>
<keyword evidence="4" id="KW-0862">Zinc</keyword>
<dbReference type="InterPro" id="IPR019787">
    <property type="entry name" value="Znf_PHD-finger"/>
</dbReference>
<feature type="compositionally biased region" description="Basic and acidic residues" evidence="7">
    <location>
        <begin position="317"/>
        <end position="326"/>
    </location>
</feature>
<feature type="compositionally biased region" description="Polar residues" evidence="7">
    <location>
        <begin position="939"/>
        <end position="948"/>
    </location>
</feature>
<feature type="compositionally biased region" description="Low complexity" evidence="7">
    <location>
        <begin position="562"/>
        <end position="591"/>
    </location>
</feature>
<comment type="caution">
    <text evidence="9">The sequence shown here is derived from an EMBL/GenBank/DDBJ whole genome shotgun (WGS) entry which is preliminary data.</text>
</comment>
<feature type="compositionally biased region" description="Polar residues" evidence="7">
    <location>
        <begin position="598"/>
        <end position="623"/>
    </location>
</feature>
<dbReference type="InterPro" id="IPR032308">
    <property type="entry name" value="TDBD"/>
</dbReference>
<evidence type="ECO:0000256" key="5">
    <source>
        <dbReference type="ARBA" id="ARBA00023242"/>
    </source>
</evidence>
<dbReference type="SUPFAM" id="SSF55729">
    <property type="entry name" value="Acyl-CoA N-acyltransferases (Nat)"/>
    <property type="match status" value="1"/>
</dbReference>
<dbReference type="GO" id="GO:0003714">
    <property type="term" value="F:transcription corepressor activity"/>
    <property type="evidence" value="ECO:0007669"/>
    <property type="project" value="InterPro"/>
</dbReference>
<dbReference type="Pfam" id="PF23209">
    <property type="entry name" value="IDM1_C"/>
    <property type="match status" value="1"/>
</dbReference>
<feature type="compositionally biased region" description="Acidic residues" evidence="7">
    <location>
        <begin position="458"/>
        <end position="469"/>
    </location>
</feature>
<dbReference type="PROSITE" id="PS01359">
    <property type="entry name" value="ZF_PHD_1"/>
    <property type="match status" value="1"/>
</dbReference>
<feature type="compositionally biased region" description="Low complexity" evidence="7">
    <location>
        <begin position="631"/>
        <end position="644"/>
    </location>
</feature>
<dbReference type="GO" id="GO:0008270">
    <property type="term" value="F:zinc ion binding"/>
    <property type="evidence" value="ECO:0007669"/>
    <property type="project" value="UniProtKB-KW"/>
</dbReference>
<evidence type="ECO:0000313" key="10">
    <source>
        <dbReference type="Proteomes" id="UP000708148"/>
    </source>
</evidence>
<dbReference type="EMBL" id="CAJHUC010000577">
    <property type="protein sequence ID" value="CAD7696938.1"/>
    <property type="molecule type" value="Genomic_DNA"/>
</dbReference>
<dbReference type="PANTHER" id="PTHR46309">
    <property type="entry name" value="PHD FINGER PROTEIN 12"/>
    <property type="match status" value="1"/>
</dbReference>
<dbReference type="InterPro" id="IPR019786">
    <property type="entry name" value="Zinc_finger_PHD-type_CS"/>
</dbReference>
<dbReference type="SUPFAM" id="SSF57903">
    <property type="entry name" value="FYVE/PHD zinc finger"/>
    <property type="match status" value="1"/>
</dbReference>
<comment type="subcellular location">
    <subcellularLocation>
        <location evidence="1">Nucleus</location>
    </subcellularLocation>
</comment>